<dbReference type="OrthoDB" id="141068at2"/>
<evidence type="ECO:0000313" key="2">
    <source>
        <dbReference type="EMBL" id="OOG24582.1"/>
    </source>
</evidence>
<name>A0A1V3NIA4_9GAMM</name>
<proteinExistence type="predicted"/>
<organism evidence="2 3">
    <name type="scientific">Thioalkalivibrio denitrificans</name>
    <dbReference type="NCBI Taxonomy" id="108003"/>
    <lineage>
        <taxon>Bacteria</taxon>
        <taxon>Pseudomonadati</taxon>
        <taxon>Pseudomonadota</taxon>
        <taxon>Gammaproteobacteria</taxon>
        <taxon>Chromatiales</taxon>
        <taxon>Ectothiorhodospiraceae</taxon>
        <taxon>Thioalkalivibrio</taxon>
    </lineage>
</organism>
<protein>
    <recommendedName>
        <fullName evidence="1">Aminoglycoside phosphotransferase domain-containing protein</fullName>
    </recommendedName>
</protein>
<dbReference type="AlphaFoldDB" id="A0A1V3NIA4"/>
<comment type="caution">
    <text evidence="2">The sequence shown here is derived from an EMBL/GenBank/DDBJ whole genome shotgun (WGS) entry which is preliminary data.</text>
</comment>
<dbReference type="SUPFAM" id="SSF56112">
    <property type="entry name" value="Protein kinase-like (PK-like)"/>
    <property type="match status" value="1"/>
</dbReference>
<gene>
    <name evidence="2" type="ORF">B1C78_08515</name>
</gene>
<dbReference type="STRING" id="108003.B1C78_08515"/>
<evidence type="ECO:0000313" key="3">
    <source>
        <dbReference type="Proteomes" id="UP000189462"/>
    </source>
</evidence>
<evidence type="ECO:0000259" key="1">
    <source>
        <dbReference type="Pfam" id="PF01636"/>
    </source>
</evidence>
<accession>A0A1V3NIA4</accession>
<dbReference type="Gene3D" id="3.90.1200.10">
    <property type="match status" value="1"/>
</dbReference>
<dbReference type="Pfam" id="PF01636">
    <property type="entry name" value="APH"/>
    <property type="match status" value="1"/>
</dbReference>
<dbReference type="EMBL" id="MVBK01000046">
    <property type="protein sequence ID" value="OOG24582.1"/>
    <property type="molecule type" value="Genomic_DNA"/>
</dbReference>
<reference evidence="2 3" key="1">
    <citation type="submission" date="2017-02" db="EMBL/GenBank/DDBJ databases">
        <title>Genomic diversity within the haloalkaliphilic genus Thioalkalivibrio.</title>
        <authorList>
            <person name="Ahn A.-C."/>
            <person name="Meier-Kolthoff J."/>
            <person name="Overmars L."/>
            <person name="Richter M."/>
            <person name="Woyke T."/>
            <person name="Sorokin D.Y."/>
            <person name="Muyzer G."/>
        </authorList>
    </citation>
    <scope>NUCLEOTIDE SEQUENCE [LARGE SCALE GENOMIC DNA]</scope>
    <source>
        <strain evidence="2 3">ALJD</strain>
    </source>
</reference>
<keyword evidence="3" id="KW-1185">Reference proteome</keyword>
<dbReference type="Proteomes" id="UP000189462">
    <property type="component" value="Unassembled WGS sequence"/>
</dbReference>
<feature type="domain" description="Aminoglycoside phosphotransferase" evidence="1">
    <location>
        <begin position="12"/>
        <end position="245"/>
    </location>
</feature>
<dbReference type="InterPro" id="IPR011009">
    <property type="entry name" value="Kinase-like_dom_sf"/>
</dbReference>
<dbReference type="InterPro" id="IPR002575">
    <property type="entry name" value="Aminoglycoside_PTrfase"/>
</dbReference>
<sequence>MTGGRTSQPVSRLVCGTGPHYVLKRVPRRRAFARGLGTEGEAVFWLAGTTRGVPPPLANPTFDVSYHCERDEWWVLMDDVSEGIVARGHWTEQHTLRLFEALAALHADAWGEPEPTAGLGTPAGTTGVFVETAIYAATGDARTTWAEGAAGEFGVAAAFLPRFVELLGARDADTYLDLCRAWPQVVAALEQFAPTRVHGDTRGANLAFVGDRVVMFDWDFAMHGPAALDLTWHWFLQYWAYPPDDGRRSEERLWLRDAYLEHLENLLGHKVDRKAFDATWDLGWLRVFLQLGFVLADNDDAGDDPDVDRRQRALCRHALHTAQTIADRYAV</sequence>